<proteinExistence type="inferred from homology"/>
<comment type="similarity">
    <text evidence="1">Belongs to the pectinesterase family.</text>
</comment>
<protein>
    <submittedName>
        <fullName evidence="6">Pectinesterase family protein</fullName>
    </submittedName>
</protein>
<dbReference type="SUPFAM" id="SSF51126">
    <property type="entry name" value="Pectin lyase-like"/>
    <property type="match status" value="1"/>
</dbReference>
<evidence type="ECO:0000313" key="6">
    <source>
        <dbReference type="EMBL" id="MET7014706.1"/>
    </source>
</evidence>
<evidence type="ECO:0000313" key="7">
    <source>
        <dbReference type="Proteomes" id="UP001549691"/>
    </source>
</evidence>
<dbReference type="InterPro" id="IPR011050">
    <property type="entry name" value="Pectin_lyase_fold/virulence"/>
</dbReference>
<evidence type="ECO:0000256" key="3">
    <source>
        <dbReference type="ARBA" id="ARBA00023085"/>
    </source>
</evidence>
<dbReference type="PANTHER" id="PTHR31321">
    <property type="entry name" value="ACYL-COA THIOESTER HYDROLASE YBHC-RELATED"/>
    <property type="match status" value="1"/>
</dbReference>
<dbReference type="SMART" id="SM00635">
    <property type="entry name" value="BID_2"/>
    <property type="match status" value="1"/>
</dbReference>
<dbReference type="EMBL" id="JBEWZI010000010">
    <property type="protein sequence ID" value="MET7014706.1"/>
    <property type="molecule type" value="Genomic_DNA"/>
</dbReference>
<gene>
    <name evidence="6" type="ORF">ABXR19_10945</name>
</gene>
<dbReference type="PANTHER" id="PTHR31321:SF57">
    <property type="entry name" value="PECTINESTERASE 53-RELATED"/>
    <property type="match status" value="1"/>
</dbReference>
<keyword evidence="2" id="KW-0378">Hydrolase</keyword>
<comment type="caution">
    <text evidence="6">The sequence shown here is derived from an EMBL/GenBank/DDBJ whole genome shotgun (WGS) entry which is preliminary data.</text>
</comment>
<keyword evidence="7" id="KW-1185">Reference proteome</keyword>
<evidence type="ECO:0000256" key="1">
    <source>
        <dbReference type="ARBA" id="ARBA00008891"/>
    </source>
</evidence>
<organism evidence="6 7">
    <name type="scientific">Uliginosibacterium flavum</name>
    <dbReference type="NCBI Taxonomy" id="1396831"/>
    <lineage>
        <taxon>Bacteria</taxon>
        <taxon>Pseudomonadati</taxon>
        <taxon>Pseudomonadota</taxon>
        <taxon>Betaproteobacteria</taxon>
        <taxon>Rhodocyclales</taxon>
        <taxon>Zoogloeaceae</taxon>
        <taxon>Uliginosibacterium</taxon>
    </lineage>
</organism>
<keyword evidence="4" id="KW-0732">Signal</keyword>
<feature type="chain" id="PRO_5046357434" evidence="4">
    <location>
        <begin position="21"/>
        <end position="816"/>
    </location>
</feature>
<dbReference type="InterPro" id="IPR003343">
    <property type="entry name" value="Big_2"/>
</dbReference>
<reference evidence="6 7" key="1">
    <citation type="submission" date="2024-07" db="EMBL/GenBank/DDBJ databases">
        <title>Uliginosibacterium flavum JJ3220;KACC:17644.</title>
        <authorList>
            <person name="Kim M.K."/>
        </authorList>
    </citation>
    <scope>NUCLEOTIDE SEQUENCE [LARGE SCALE GENOMIC DNA]</scope>
    <source>
        <strain evidence="6 7">KACC:17644</strain>
    </source>
</reference>
<evidence type="ECO:0000256" key="4">
    <source>
        <dbReference type="SAM" id="SignalP"/>
    </source>
</evidence>
<evidence type="ECO:0000259" key="5">
    <source>
        <dbReference type="SMART" id="SM00635"/>
    </source>
</evidence>
<accession>A0ABV2TL96</accession>
<feature type="domain" description="BIG2" evidence="5">
    <location>
        <begin position="246"/>
        <end position="335"/>
    </location>
</feature>
<dbReference type="Pfam" id="PF01095">
    <property type="entry name" value="Pectinesterase"/>
    <property type="match status" value="1"/>
</dbReference>
<sequence length="816" mass="86620">MSVMRNSILAATLAMGGLLAACGGGKLTEEAAVKTAAKPAVAAPAVQCAPGIWFCEDFQNGSSARWDILPAGGAATIGVADGKISIQKEAANSFLQYDAGKSKGVVASVSDAAFASVAAKKNADYFVEARIKPINNSTSNKFVCLLGRYQDVNNWYGGCLNVQNSASAKVEFHKANGGKWLRARQFSARTILNDQWYKLRMEMKGDTLNFYIDDDLAGSFTDATITAPGKIGFWLDNRSFAVDDIVVGDANVKPVLLSLDQPADWNSEVGGADREISVSASKSDSKPDAFSVVSSDPKVVSVAQNGDKVVLHAVGAGAATISFTSGSNPALKKTLKANIEPAFVLASTTYPKLAKKTQPAAGSKAAYADGELALSFDVAPLLSGKGSLRIFSAKDDKLVDVIKPKGESNTYGPTPDGFYRGVNMPLMRVAGKQLIVRPHVGKLAYATTYYVAVSENLLQDGKLAGKPFTGLGKKAGWSFTTKKAPAKALAALTVDDDGSKADFRSVQGALDYAMQLPKDAPVTIKVKNGTYEELLFLRAKDNVTIQGESRDGAVIQFNNFEAQNTGLSIGANKPATSGGGRAVFAVGNADMLVLDRLTLKNSHLKTAGINGQAETIYFAGDKERLIAKNANFISRQDTLQLNAYSWFYNTLVAGDVDFIWGSAKAALFENSEIRTIVDSTDAAKGGYILQARVAKAEDKGYVFLNSRITREDGVPDGATVLARSGGSPSFFDNVVFVNSKMDKHIAPEGWWTSPTPNPAKATLNSGWREFGSTRLDGSALDVGARVAAARTLTAAEAAPYLSREQVFSTIGWNPQP</sequence>
<keyword evidence="3" id="KW-0063">Aspartyl esterase</keyword>
<dbReference type="InterPro" id="IPR000070">
    <property type="entry name" value="Pectinesterase_cat"/>
</dbReference>
<dbReference type="PROSITE" id="PS51257">
    <property type="entry name" value="PROKAR_LIPOPROTEIN"/>
    <property type="match status" value="1"/>
</dbReference>
<dbReference type="InterPro" id="IPR012334">
    <property type="entry name" value="Pectin_lyas_fold"/>
</dbReference>
<dbReference type="Proteomes" id="UP001549691">
    <property type="component" value="Unassembled WGS sequence"/>
</dbReference>
<dbReference type="Gene3D" id="2.60.40.1080">
    <property type="match status" value="1"/>
</dbReference>
<evidence type="ECO:0000256" key="2">
    <source>
        <dbReference type="ARBA" id="ARBA00022801"/>
    </source>
</evidence>
<dbReference type="Gene3D" id="2.60.120.560">
    <property type="entry name" value="Exo-inulinase, domain 1"/>
    <property type="match status" value="1"/>
</dbReference>
<dbReference type="RefSeq" id="WP_354601165.1">
    <property type="nucleotide sequence ID" value="NZ_JBEWZI010000010.1"/>
</dbReference>
<name>A0ABV2TL96_9RHOO</name>
<dbReference type="Gene3D" id="2.160.20.10">
    <property type="entry name" value="Single-stranded right-handed beta-helix, Pectin lyase-like"/>
    <property type="match status" value="1"/>
</dbReference>
<feature type="signal peptide" evidence="4">
    <location>
        <begin position="1"/>
        <end position="20"/>
    </location>
</feature>